<comment type="catalytic activity">
    <reaction evidence="10 12">
        <text>ATP + H2O = ADP + phosphate + H(+)</text>
        <dbReference type="Rhea" id="RHEA:13065"/>
        <dbReference type="ChEBI" id="CHEBI:15377"/>
        <dbReference type="ChEBI" id="CHEBI:15378"/>
        <dbReference type="ChEBI" id="CHEBI:30616"/>
        <dbReference type="ChEBI" id="CHEBI:43474"/>
        <dbReference type="ChEBI" id="CHEBI:456216"/>
        <dbReference type="EC" id="5.6.2.3"/>
    </reaction>
</comment>
<dbReference type="GO" id="GO:0043139">
    <property type="term" value="F:5'-3' DNA helicase activity"/>
    <property type="evidence" value="ECO:0007669"/>
    <property type="project" value="UniProtKB-EC"/>
</dbReference>
<dbReference type="InterPro" id="IPR036185">
    <property type="entry name" value="DNA_heli_DnaB-like_N_sf"/>
</dbReference>
<dbReference type="Proteomes" id="UP000093694">
    <property type="component" value="Unassembled WGS sequence"/>
</dbReference>
<evidence type="ECO:0000256" key="3">
    <source>
        <dbReference type="ARBA" id="ARBA00022705"/>
    </source>
</evidence>
<dbReference type="SUPFAM" id="SSF52540">
    <property type="entry name" value="P-loop containing nucleoside triphosphate hydrolases"/>
    <property type="match status" value="1"/>
</dbReference>
<feature type="domain" description="SF4 helicase" evidence="13">
    <location>
        <begin position="168"/>
        <end position="429"/>
    </location>
</feature>
<dbReference type="GO" id="GO:0006269">
    <property type="term" value="P:DNA replication, synthesis of primer"/>
    <property type="evidence" value="ECO:0007669"/>
    <property type="project" value="UniProtKB-UniRule"/>
</dbReference>
<keyword evidence="17" id="KW-1185">Reference proteome</keyword>
<dbReference type="PANTHER" id="PTHR30153">
    <property type="entry name" value="REPLICATIVE DNA HELICASE DNAB"/>
    <property type="match status" value="1"/>
</dbReference>
<dbReference type="PANTHER" id="PTHR30153:SF2">
    <property type="entry name" value="REPLICATIVE DNA HELICASE"/>
    <property type="match status" value="1"/>
</dbReference>
<dbReference type="RefSeq" id="WP_063601808.1">
    <property type="nucleotide sequence ID" value="NZ_LITQ01000026.1"/>
</dbReference>
<evidence type="ECO:0000256" key="12">
    <source>
        <dbReference type="RuleBase" id="RU362085"/>
    </source>
</evidence>
<gene>
    <name evidence="14" type="primary">dnaC_3</name>
    <name evidence="15" type="synonym">dnaC_2</name>
    <name evidence="15" type="ORF">CLCOS_20850</name>
    <name evidence="14" type="ORF">WX73_01727</name>
</gene>
<evidence type="ECO:0000313" key="16">
    <source>
        <dbReference type="Proteomes" id="UP000077384"/>
    </source>
</evidence>
<dbReference type="PATRIC" id="fig|1705578.3.peg.1977"/>
<evidence type="ECO:0000256" key="8">
    <source>
        <dbReference type="ARBA" id="ARBA00023125"/>
    </source>
</evidence>
<sequence length="429" mass="48218">MKLYNIQAERDLLGSVIIKPDNLCDCIDLLKSDDFFKDSHRLLYSAIVRLYTNSKDVNITTIAENLNSKLSLVGGITYISQLTGQTLQAESIKSYAEIIKKYSNARKLLAVLKKDTTRIEKTDADIKGIVRELQDLSLEFESKINVDNGKLDKPMVNVLDSLEKRYLNGGSIQGIETGYKVLDKTLNGLNKSDFIVVSARPSMGKTAFAINIALNIAKHHNISFFSLEMSKEQLLERALAAKALIQMNNIKSGKLTDKEWTRVSQESGIIVNSGLRIYDKIYSLNGIKAECKKRKLQSSLDVVVIDYLTLIDGAEKSDNRVQEVSKISRQLKLMAKELNVVIVALAQLSRAPEGRNDHRPILSDLRESGSIEQDTDIVISLYRDEYYNPNTDDKGIIEAIIEKQRNGRTGTIKLAWIPKYQLITDLCIK</sequence>
<dbReference type="GO" id="GO:0016787">
    <property type="term" value="F:hydrolase activity"/>
    <property type="evidence" value="ECO:0007669"/>
    <property type="project" value="UniProtKB-KW"/>
</dbReference>
<keyword evidence="4 12" id="KW-0547">Nucleotide-binding</keyword>
<dbReference type="AlphaFoldDB" id="A0A170NL34"/>
<dbReference type="GO" id="GO:0005829">
    <property type="term" value="C:cytosol"/>
    <property type="evidence" value="ECO:0007669"/>
    <property type="project" value="TreeGrafter"/>
</dbReference>
<comment type="similarity">
    <text evidence="1 12">Belongs to the helicase family. DnaB subfamily.</text>
</comment>
<evidence type="ECO:0000256" key="7">
    <source>
        <dbReference type="ARBA" id="ARBA00022840"/>
    </source>
</evidence>
<dbReference type="InterPro" id="IPR007692">
    <property type="entry name" value="DNA_helicase_DnaB"/>
</dbReference>
<keyword evidence="5 12" id="KW-0378">Hydrolase</keyword>
<dbReference type="EMBL" id="LITQ01000026">
    <property type="protein sequence ID" value="OAA91317.1"/>
    <property type="molecule type" value="Genomic_DNA"/>
</dbReference>
<dbReference type="GO" id="GO:0005524">
    <property type="term" value="F:ATP binding"/>
    <property type="evidence" value="ECO:0007669"/>
    <property type="project" value="UniProtKB-UniRule"/>
</dbReference>
<dbReference type="GO" id="GO:1990077">
    <property type="term" value="C:primosome complex"/>
    <property type="evidence" value="ECO:0007669"/>
    <property type="project" value="UniProtKB-UniRule"/>
</dbReference>
<comment type="function">
    <text evidence="12">The main replicative DNA helicase, it participates in initiation and elongation during chromosome replication. Travels ahead of the DNA replisome, separating dsDNA into templates for DNA synthesis. A processive ATP-dependent 5'-3' DNA helicase it has DNA-dependent ATPase activity.</text>
</comment>
<keyword evidence="9" id="KW-0413">Isomerase</keyword>
<dbReference type="InterPro" id="IPR016136">
    <property type="entry name" value="DNA_helicase_N/primase_C"/>
</dbReference>
<evidence type="ECO:0000256" key="2">
    <source>
        <dbReference type="ARBA" id="ARBA00022515"/>
    </source>
</evidence>
<dbReference type="Pfam" id="PF00772">
    <property type="entry name" value="DnaB"/>
    <property type="match status" value="1"/>
</dbReference>
<organism evidence="14 16">
    <name type="scientific">Clostridium coskatii</name>
    <dbReference type="NCBI Taxonomy" id="1705578"/>
    <lineage>
        <taxon>Bacteria</taxon>
        <taxon>Bacillati</taxon>
        <taxon>Bacillota</taxon>
        <taxon>Clostridia</taxon>
        <taxon>Eubacteriales</taxon>
        <taxon>Clostridiaceae</taxon>
        <taxon>Clostridium</taxon>
    </lineage>
</organism>
<dbReference type="SUPFAM" id="SSF48024">
    <property type="entry name" value="N-terminal domain of DnaB helicase"/>
    <property type="match status" value="1"/>
</dbReference>
<dbReference type="EC" id="5.6.2.3" evidence="11 12"/>
<evidence type="ECO:0000256" key="10">
    <source>
        <dbReference type="ARBA" id="ARBA00048954"/>
    </source>
</evidence>
<comment type="caution">
    <text evidence="14">The sequence shown here is derived from an EMBL/GenBank/DDBJ whole genome shotgun (WGS) entry which is preliminary data.</text>
</comment>
<dbReference type="GO" id="GO:0003677">
    <property type="term" value="F:DNA binding"/>
    <property type="evidence" value="ECO:0007669"/>
    <property type="project" value="UniProtKB-UniRule"/>
</dbReference>
<evidence type="ECO:0000256" key="9">
    <source>
        <dbReference type="ARBA" id="ARBA00023235"/>
    </source>
</evidence>
<keyword evidence="6 12" id="KW-0347">Helicase</keyword>
<proteinExistence type="inferred from homology"/>
<dbReference type="EMBL" id="LROR01000049">
    <property type="protein sequence ID" value="OBR93949.1"/>
    <property type="molecule type" value="Genomic_DNA"/>
</dbReference>
<dbReference type="PROSITE" id="PS51199">
    <property type="entry name" value="SF4_HELICASE"/>
    <property type="match status" value="1"/>
</dbReference>
<dbReference type="Proteomes" id="UP000077384">
    <property type="component" value="Unassembled WGS sequence"/>
</dbReference>
<dbReference type="Gene3D" id="3.40.50.300">
    <property type="entry name" value="P-loop containing nucleotide triphosphate hydrolases"/>
    <property type="match status" value="1"/>
</dbReference>
<accession>A0A170NL34</accession>
<keyword evidence="3 12" id="KW-0235">DNA replication</keyword>
<evidence type="ECO:0000256" key="1">
    <source>
        <dbReference type="ARBA" id="ARBA00008428"/>
    </source>
</evidence>
<evidence type="ECO:0000256" key="11">
    <source>
        <dbReference type="NCBIfam" id="TIGR00665"/>
    </source>
</evidence>
<name>A0A170NL34_9CLOT</name>
<protein>
    <recommendedName>
        <fullName evidence="11 12">Replicative DNA helicase</fullName>
        <ecNumber evidence="11 12">5.6.2.3</ecNumber>
    </recommendedName>
</protein>
<evidence type="ECO:0000313" key="17">
    <source>
        <dbReference type="Proteomes" id="UP000093694"/>
    </source>
</evidence>
<dbReference type="CDD" id="cd00984">
    <property type="entry name" value="DnaB_C"/>
    <property type="match status" value="1"/>
</dbReference>
<dbReference type="InterPro" id="IPR007693">
    <property type="entry name" value="DNA_helicase_DnaB-like_N"/>
</dbReference>
<keyword evidence="8 12" id="KW-0238">DNA-binding</keyword>
<keyword evidence="7 12" id="KW-0067">ATP-binding</keyword>
<reference evidence="14 16" key="1">
    <citation type="journal article" date="2015" name="Biotechnol. Bioeng.">
        <title>Genome sequence and phenotypic characterization of Caulobacter segnis.</title>
        <authorList>
            <person name="Patel S."/>
            <person name="Fletcher B."/>
            <person name="Scott D.C."/>
            <person name="Ely B."/>
        </authorList>
    </citation>
    <scope>NUCLEOTIDE SEQUENCE [LARGE SCALE GENOMIC DNA]</scope>
    <source>
        <strain evidence="14 16">PS02</strain>
    </source>
</reference>
<keyword evidence="2 12" id="KW-0639">Primosome</keyword>
<evidence type="ECO:0000256" key="5">
    <source>
        <dbReference type="ARBA" id="ARBA00022801"/>
    </source>
</evidence>
<evidence type="ECO:0000256" key="4">
    <source>
        <dbReference type="ARBA" id="ARBA00022741"/>
    </source>
</evidence>
<evidence type="ECO:0000259" key="13">
    <source>
        <dbReference type="PROSITE" id="PS51199"/>
    </source>
</evidence>
<dbReference type="InterPro" id="IPR007694">
    <property type="entry name" value="DNA_helicase_DnaB-like_C"/>
</dbReference>
<dbReference type="NCBIfam" id="TIGR00665">
    <property type="entry name" value="DnaB"/>
    <property type="match status" value="1"/>
</dbReference>
<dbReference type="InterPro" id="IPR027417">
    <property type="entry name" value="P-loop_NTPase"/>
</dbReference>
<evidence type="ECO:0000313" key="15">
    <source>
        <dbReference type="EMBL" id="OBR93949.1"/>
    </source>
</evidence>
<evidence type="ECO:0000256" key="6">
    <source>
        <dbReference type="ARBA" id="ARBA00022806"/>
    </source>
</evidence>
<reference evidence="15 17" key="2">
    <citation type="journal article" date="2016" name="Front. Microbiol.">
        <title>Industrial Acetogenic Biocatalysts: A Comparative Metabolic and Genomic Analysis.</title>
        <authorList>
            <person name="Bengelsdorf F."/>
            <person name="Poehlein A."/>
            <person name="Sonja S."/>
            <person name="Erz C."/>
            <person name="Hummel T."/>
            <person name="Hoffmeister S."/>
            <person name="Daniel R."/>
            <person name="Durre P."/>
        </authorList>
    </citation>
    <scope>NUCLEOTIDE SEQUENCE [LARGE SCALE GENOMIC DNA]</scope>
    <source>
        <strain evidence="15 17">PTA-10522</strain>
    </source>
</reference>
<dbReference type="Gene3D" id="1.10.860.10">
    <property type="entry name" value="DNAb Helicase, Chain A"/>
    <property type="match status" value="1"/>
</dbReference>
<dbReference type="Pfam" id="PF03796">
    <property type="entry name" value="DnaB_C"/>
    <property type="match status" value="1"/>
</dbReference>
<evidence type="ECO:0000313" key="14">
    <source>
        <dbReference type="EMBL" id="OAA91317.1"/>
    </source>
</evidence>